<keyword evidence="3" id="KW-1185">Reference proteome</keyword>
<dbReference type="Proteomes" id="UP001549134">
    <property type="component" value="Unassembled WGS sequence"/>
</dbReference>
<proteinExistence type="predicted"/>
<protein>
    <submittedName>
        <fullName evidence="2">Chromate transport protein ChrA</fullName>
    </submittedName>
</protein>
<dbReference type="RefSeq" id="WP_172089359.1">
    <property type="nucleotide sequence ID" value="NZ_CP134491.1"/>
</dbReference>
<evidence type="ECO:0000313" key="2">
    <source>
        <dbReference type="EMBL" id="MET3533329.1"/>
    </source>
</evidence>
<feature type="transmembrane region" description="Helical" evidence="1">
    <location>
        <begin position="12"/>
        <end position="29"/>
    </location>
</feature>
<reference evidence="2 3" key="1">
    <citation type="submission" date="2024-06" db="EMBL/GenBank/DDBJ databases">
        <title>Genomic Encyclopedia of Type Strains, Phase IV (KMG-IV): sequencing the most valuable type-strain genomes for metagenomic binning, comparative biology and taxonomic classification.</title>
        <authorList>
            <person name="Goeker M."/>
        </authorList>
    </citation>
    <scope>NUCLEOTIDE SEQUENCE [LARGE SCALE GENOMIC DNA]</scope>
    <source>
        <strain evidence="2 3">DSM 29126</strain>
    </source>
</reference>
<name>A0ABV2EQ69_9STRE</name>
<evidence type="ECO:0000256" key="1">
    <source>
        <dbReference type="SAM" id="Phobius"/>
    </source>
</evidence>
<keyword evidence="1" id="KW-0812">Transmembrane</keyword>
<dbReference type="EMBL" id="JBEPLX010000003">
    <property type="protein sequence ID" value="MET3533329.1"/>
    <property type="molecule type" value="Genomic_DNA"/>
</dbReference>
<accession>A0ABV2EQ69</accession>
<organism evidence="2 3">
    <name type="scientific">Streptococcus parasuis</name>
    <dbReference type="NCBI Taxonomy" id="1501662"/>
    <lineage>
        <taxon>Bacteria</taxon>
        <taxon>Bacillati</taxon>
        <taxon>Bacillota</taxon>
        <taxon>Bacilli</taxon>
        <taxon>Lactobacillales</taxon>
        <taxon>Streptococcaceae</taxon>
        <taxon>Streptococcus</taxon>
    </lineage>
</organism>
<feature type="transmembrane region" description="Helical" evidence="1">
    <location>
        <begin position="68"/>
        <end position="86"/>
    </location>
</feature>
<feature type="transmembrane region" description="Helical" evidence="1">
    <location>
        <begin position="35"/>
        <end position="56"/>
    </location>
</feature>
<sequence length="129" mass="15596">MKYFILKVPTFLWLLTLTILGNFFLYSLFPNPFVSYFLIVLGNLTVYSIYISNKIYDENGQYTPLQTLWWWVLGFVVISIVMKFFFQTTLTQLFVIIIFIILGGFGYRLIEHFAIYRYHYLEKERQKRL</sequence>
<keyword evidence="1" id="KW-1133">Transmembrane helix</keyword>
<evidence type="ECO:0000313" key="3">
    <source>
        <dbReference type="Proteomes" id="UP001549134"/>
    </source>
</evidence>
<gene>
    <name evidence="2" type="ORF">ABID50_000479</name>
</gene>
<comment type="caution">
    <text evidence="2">The sequence shown here is derived from an EMBL/GenBank/DDBJ whole genome shotgun (WGS) entry which is preliminary data.</text>
</comment>
<feature type="transmembrane region" description="Helical" evidence="1">
    <location>
        <begin position="92"/>
        <end position="110"/>
    </location>
</feature>
<keyword evidence="1" id="KW-0472">Membrane</keyword>